<dbReference type="OrthoDB" id="2149705at2759"/>
<accession>A0A5C2S1Y7</accession>
<keyword evidence="3" id="KW-1185">Reference proteome</keyword>
<sequence>MEDFSALKRSDEPFFLPAHDGIVHHPEGGASYICRKEFIKCILRQLGLVPPNARFPSESESESTAEASSSKTSNPRPDLPAFDSGISLGPDGSSTTVYIHVGAQPNNSPHTGTITVFAAAFVFARALQTTYRTLRERALAAGMDMSGWVDAVRAVVQLDIVDTAPDSSQTSTIDGIVYQRSHRSTGAMDSFLPDYHALLSALSAFVDGEIEYRVTYQDALMRMPAMRDALRAIILDRERIEAELAPEKERLAMRSACPVEGCALADKHGIRNEYAVDAESTTVTFRCPEHGAHSVRLENPDARARLELNTPLRNLARTLVYMADSVASRIPGQRVPQRIHTRVTGGDYQGTYQEQFLYRQLVFLNDEMRLPLKDVWPVFTYVPLIVDWSGAKLSKSYYVRKNAYAYLKPRGMEYLLEYRRMVEQGKDVRVLFRMVEDWFNEPKKLNSRVYSLEYVNLMFTAAEERRRTVMGELKALGRKEYVRLAVALVLGYVVGKTSCVA</sequence>
<reference evidence="2" key="1">
    <citation type="journal article" date="2018" name="Genome Biol. Evol.">
        <title>Genomics and development of Lentinus tigrinus, a white-rot wood-decaying mushroom with dimorphic fruiting bodies.</title>
        <authorList>
            <person name="Wu B."/>
            <person name="Xu Z."/>
            <person name="Knudson A."/>
            <person name="Carlson A."/>
            <person name="Chen N."/>
            <person name="Kovaka S."/>
            <person name="LaButti K."/>
            <person name="Lipzen A."/>
            <person name="Pennachio C."/>
            <person name="Riley R."/>
            <person name="Schakwitz W."/>
            <person name="Umezawa K."/>
            <person name="Ohm R.A."/>
            <person name="Grigoriev I.V."/>
            <person name="Nagy L.G."/>
            <person name="Gibbons J."/>
            <person name="Hibbett D."/>
        </authorList>
    </citation>
    <scope>NUCLEOTIDE SEQUENCE [LARGE SCALE GENOMIC DNA]</scope>
    <source>
        <strain evidence="2">ALCF2SS1-6</strain>
    </source>
</reference>
<evidence type="ECO:0000313" key="2">
    <source>
        <dbReference type="EMBL" id="RPD57438.1"/>
    </source>
</evidence>
<evidence type="ECO:0000256" key="1">
    <source>
        <dbReference type="SAM" id="MobiDB-lite"/>
    </source>
</evidence>
<dbReference type="SUPFAM" id="SSF52374">
    <property type="entry name" value="Nucleotidylyl transferase"/>
    <property type="match status" value="1"/>
</dbReference>
<dbReference type="AlphaFoldDB" id="A0A5C2S1Y7"/>
<name>A0A5C2S1Y7_9APHY</name>
<gene>
    <name evidence="2" type="ORF">L227DRAFT_578041</name>
</gene>
<proteinExistence type="predicted"/>
<organism evidence="2 3">
    <name type="scientific">Lentinus tigrinus ALCF2SS1-6</name>
    <dbReference type="NCBI Taxonomy" id="1328759"/>
    <lineage>
        <taxon>Eukaryota</taxon>
        <taxon>Fungi</taxon>
        <taxon>Dikarya</taxon>
        <taxon>Basidiomycota</taxon>
        <taxon>Agaricomycotina</taxon>
        <taxon>Agaricomycetes</taxon>
        <taxon>Polyporales</taxon>
        <taxon>Polyporaceae</taxon>
        <taxon>Lentinus</taxon>
    </lineage>
</organism>
<dbReference type="EMBL" id="ML122281">
    <property type="protein sequence ID" value="RPD57438.1"/>
    <property type="molecule type" value="Genomic_DNA"/>
</dbReference>
<feature type="compositionally biased region" description="Low complexity" evidence="1">
    <location>
        <begin position="62"/>
        <end position="73"/>
    </location>
</feature>
<dbReference type="Proteomes" id="UP000313359">
    <property type="component" value="Unassembled WGS sequence"/>
</dbReference>
<protein>
    <submittedName>
        <fullName evidence="2">Uncharacterized protein</fullName>
    </submittedName>
</protein>
<feature type="region of interest" description="Disordered" evidence="1">
    <location>
        <begin position="54"/>
        <end position="86"/>
    </location>
</feature>
<evidence type="ECO:0000313" key="3">
    <source>
        <dbReference type="Proteomes" id="UP000313359"/>
    </source>
</evidence>